<evidence type="ECO:0000256" key="8">
    <source>
        <dbReference type="ARBA" id="ARBA00023136"/>
    </source>
</evidence>
<evidence type="ECO:0000256" key="4">
    <source>
        <dbReference type="ARBA" id="ARBA00022475"/>
    </source>
</evidence>
<feature type="transmembrane region" description="Helical" evidence="11">
    <location>
        <begin position="299"/>
        <end position="318"/>
    </location>
</feature>
<evidence type="ECO:0000256" key="9">
    <source>
        <dbReference type="ARBA" id="ARBA00037295"/>
    </source>
</evidence>
<reference evidence="13" key="1">
    <citation type="submission" date="2021-03" db="EMBL/GenBank/DDBJ databases">
        <title>Agromyces archimandritus sp. nov., isolated from the cockroach Archimandrita tessellata.</title>
        <authorList>
            <person name="Guzman J."/>
            <person name="Ortuzar M."/>
            <person name="Poehlein A."/>
            <person name="Daniel R."/>
            <person name="Trujillo M."/>
            <person name="Vilcinskas A."/>
        </authorList>
    </citation>
    <scope>NUCLEOTIDE SEQUENCE</scope>
    <source>
        <strain evidence="13">G127AT</strain>
    </source>
</reference>
<dbReference type="PANTHER" id="PTHR43045">
    <property type="entry name" value="SHIKIMATE TRANSPORTER"/>
    <property type="match status" value="1"/>
</dbReference>
<dbReference type="Proteomes" id="UP000671914">
    <property type="component" value="Chromosome"/>
</dbReference>
<name>A0A975FJT8_9MICO</name>
<evidence type="ECO:0000256" key="5">
    <source>
        <dbReference type="ARBA" id="ARBA00022692"/>
    </source>
</evidence>
<dbReference type="GO" id="GO:0005886">
    <property type="term" value="C:plasma membrane"/>
    <property type="evidence" value="ECO:0007669"/>
    <property type="project" value="UniProtKB-SubCell"/>
</dbReference>
<feature type="transmembrane region" description="Helical" evidence="11">
    <location>
        <begin position="394"/>
        <end position="414"/>
    </location>
</feature>
<feature type="transmembrane region" description="Helical" evidence="11">
    <location>
        <begin position="265"/>
        <end position="287"/>
    </location>
</feature>
<feature type="transmembrane region" description="Helical" evidence="11">
    <location>
        <begin position="355"/>
        <end position="382"/>
    </location>
</feature>
<keyword evidence="6" id="KW-0769">Symport</keyword>
<evidence type="ECO:0000259" key="12">
    <source>
        <dbReference type="PROSITE" id="PS50850"/>
    </source>
</evidence>
<keyword evidence="3" id="KW-0813">Transport</keyword>
<dbReference type="PROSITE" id="PS00217">
    <property type="entry name" value="SUGAR_TRANSPORT_2"/>
    <property type="match status" value="1"/>
</dbReference>
<dbReference type="InterPro" id="IPR036259">
    <property type="entry name" value="MFS_trans_sf"/>
</dbReference>
<dbReference type="InterPro" id="IPR005829">
    <property type="entry name" value="Sugar_transporter_CS"/>
</dbReference>
<dbReference type="InterPro" id="IPR011701">
    <property type="entry name" value="MFS"/>
</dbReference>
<accession>A0A975FJT8</accession>
<gene>
    <name evidence="13" type="ORF">G127AT_08065</name>
</gene>
<feature type="transmembrane region" description="Helical" evidence="11">
    <location>
        <begin position="76"/>
        <end position="100"/>
    </location>
</feature>
<evidence type="ECO:0000256" key="3">
    <source>
        <dbReference type="ARBA" id="ARBA00022448"/>
    </source>
</evidence>
<dbReference type="PROSITE" id="PS00216">
    <property type="entry name" value="SUGAR_TRANSPORT_1"/>
    <property type="match status" value="1"/>
</dbReference>
<keyword evidence="4" id="KW-1003">Cell membrane</keyword>
<evidence type="ECO:0000313" key="13">
    <source>
        <dbReference type="EMBL" id="QTX03340.1"/>
    </source>
</evidence>
<evidence type="ECO:0000256" key="2">
    <source>
        <dbReference type="ARBA" id="ARBA00008240"/>
    </source>
</evidence>
<evidence type="ECO:0000256" key="7">
    <source>
        <dbReference type="ARBA" id="ARBA00022989"/>
    </source>
</evidence>
<comment type="subcellular location">
    <subcellularLocation>
        <location evidence="1">Cell membrane</location>
        <topology evidence="1">Multi-pass membrane protein</topology>
    </subcellularLocation>
</comment>
<dbReference type="SUPFAM" id="SSF103473">
    <property type="entry name" value="MFS general substrate transporter"/>
    <property type="match status" value="1"/>
</dbReference>
<proteinExistence type="inferred from homology"/>
<dbReference type="GO" id="GO:0015293">
    <property type="term" value="F:symporter activity"/>
    <property type="evidence" value="ECO:0007669"/>
    <property type="project" value="UniProtKB-KW"/>
</dbReference>
<sequence>MRSTPADAGASTAAAAAATPADASTAPNDSLNTPQMRRILTSSFLGSAIEFYDFMLYATASAVVFSKVFFADLDPAMATFASFGTLAAGYVARPLGGIVFGHFGDRLGRKGVLVTTMLMMGLATTAIGLLPTYAQVGGIAPLLLVVLRLVQGFAVGGEWGGAMLIALEHAPGGKRGFAASFANLGAPAGSLLSASILALFSLLPDDAFFSWGWRVPFLLSIVLVLIGMFVRLKVVESPLFQKFNAEAEDRRVPIVEVFTKSWRNLVLGIMVAMTQLTISGIASVWAVSYAVAQGADKTGVLNSKAFAAIALFLCTIIAARLSDRFGRKPVIAFGIIAAIAFAYPLLLLVESGTTVGFTVAVMVGQGIQGIILGPLAAFLAELFPTSVRFTGSSVAFQGASAIGAGFTPIIASALVASAGIGLLGGVWIGVLVLCLVALFIASEGRKKDLASI</sequence>
<dbReference type="CDD" id="cd17369">
    <property type="entry name" value="MFS_ShiA_like"/>
    <property type="match status" value="1"/>
</dbReference>
<dbReference type="Gene3D" id="1.20.1250.20">
    <property type="entry name" value="MFS general substrate transporter like domains"/>
    <property type="match status" value="2"/>
</dbReference>
<feature type="domain" description="Major facilitator superfamily (MFS) profile" evidence="12">
    <location>
        <begin position="39"/>
        <end position="445"/>
    </location>
</feature>
<organism evidence="13 14">
    <name type="scientific">Agromyces archimandritae</name>
    <dbReference type="NCBI Taxonomy" id="2781962"/>
    <lineage>
        <taxon>Bacteria</taxon>
        <taxon>Bacillati</taxon>
        <taxon>Actinomycetota</taxon>
        <taxon>Actinomycetes</taxon>
        <taxon>Micrococcales</taxon>
        <taxon>Microbacteriaceae</taxon>
        <taxon>Agromyces</taxon>
    </lineage>
</organism>
<feature type="transmembrane region" description="Helical" evidence="11">
    <location>
        <begin position="215"/>
        <end position="232"/>
    </location>
</feature>
<protein>
    <recommendedName>
        <fullName evidence="10">Putative proline/betaine transporter</fullName>
    </recommendedName>
</protein>
<evidence type="ECO:0000256" key="6">
    <source>
        <dbReference type="ARBA" id="ARBA00022847"/>
    </source>
</evidence>
<dbReference type="KEGG" id="aarc:G127AT_08065"/>
<dbReference type="PANTHER" id="PTHR43045:SF1">
    <property type="entry name" value="SHIKIMATE TRANSPORTER"/>
    <property type="match status" value="1"/>
</dbReference>
<evidence type="ECO:0000256" key="10">
    <source>
        <dbReference type="ARBA" id="ARBA00039918"/>
    </source>
</evidence>
<feature type="transmembrane region" description="Helical" evidence="11">
    <location>
        <begin position="177"/>
        <end position="203"/>
    </location>
</feature>
<evidence type="ECO:0000313" key="14">
    <source>
        <dbReference type="Proteomes" id="UP000671914"/>
    </source>
</evidence>
<comment type="similarity">
    <text evidence="2">Belongs to the major facilitator superfamily. Metabolite:H+ Symporter (MHS) family (TC 2.A.1.6) family.</text>
</comment>
<feature type="transmembrane region" description="Helical" evidence="11">
    <location>
        <begin position="330"/>
        <end position="349"/>
    </location>
</feature>
<dbReference type="AlphaFoldDB" id="A0A975FJT8"/>
<dbReference type="RefSeq" id="WP_210895820.1">
    <property type="nucleotide sequence ID" value="NZ_CP071696.1"/>
</dbReference>
<keyword evidence="7 11" id="KW-1133">Transmembrane helix</keyword>
<evidence type="ECO:0000256" key="11">
    <source>
        <dbReference type="SAM" id="Phobius"/>
    </source>
</evidence>
<keyword evidence="14" id="KW-1185">Reference proteome</keyword>
<feature type="transmembrane region" description="Helical" evidence="11">
    <location>
        <begin position="420"/>
        <end position="441"/>
    </location>
</feature>
<evidence type="ECO:0000256" key="1">
    <source>
        <dbReference type="ARBA" id="ARBA00004651"/>
    </source>
</evidence>
<dbReference type="PROSITE" id="PS50850">
    <property type="entry name" value="MFS"/>
    <property type="match status" value="1"/>
</dbReference>
<feature type="transmembrane region" description="Helical" evidence="11">
    <location>
        <begin position="112"/>
        <end position="133"/>
    </location>
</feature>
<keyword evidence="5 11" id="KW-0812">Transmembrane</keyword>
<dbReference type="FunFam" id="1.20.1250.20:FF:000001">
    <property type="entry name" value="Dicarboxylate MFS transporter"/>
    <property type="match status" value="1"/>
</dbReference>
<dbReference type="EMBL" id="CP071696">
    <property type="protein sequence ID" value="QTX03340.1"/>
    <property type="molecule type" value="Genomic_DNA"/>
</dbReference>
<comment type="function">
    <text evidence="9">May be a proton symporter involved in the uptake of osmolytes such as proline and glycine betaine.</text>
</comment>
<dbReference type="InterPro" id="IPR020846">
    <property type="entry name" value="MFS_dom"/>
</dbReference>
<keyword evidence="8 11" id="KW-0472">Membrane</keyword>
<dbReference type="Pfam" id="PF07690">
    <property type="entry name" value="MFS_1"/>
    <property type="match status" value="1"/>
</dbReference>